<dbReference type="SUPFAM" id="SSF50685">
    <property type="entry name" value="Barwin-like endoglucanases"/>
    <property type="match status" value="1"/>
</dbReference>
<protein>
    <submittedName>
        <fullName evidence="3">DUF348 domain-containing protein</fullName>
    </submittedName>
</protein>
<dbReference type="PANTHER" id="PTHR39160">
    <property type="entry name" value="CELL WALL-BINDING PROTEIN YOCH"/>
    <property type="match status" value="1"/>
</dbReference>
<name>A0ABX6C503_9CHLR</name>
<dbReference type="Pfam" id="PF03990">
    <property type="entry name" value="DUF348"/>
    <property type="match status" value="3"/>
</dbReference>
<accession>A0ABX6C503</accession>
<dbReference type="EMBL" id="CP042829">
    <property type="protein sequence ID" value="QFG04125.1"/>
    <property type="molecule type" value="Genomic_DNA"/>
</dbReference>
<evidence type="ECO:0000256" key="1">
    <source>
        <dbReference type="ARBA" id="ARBA00022729"/>
    </source>
</evidence>
<keyword evidence="1" id="KW-0732">Signal</keyword>
<dbReference type="Pfam" id="PF06725">
    <property type="entry name" value="3D"/>
    <property type="match status" value="1"/>
</dbReference>
<dbReference type="RefSeq" id="WP_158068064.1">
    <property type="nucleotide sequence ID" value="NZ_CP042829.1"/>
</dbReference>
<dbReference type="CDD" id="cd22786">
    <property type="entry name" value="DPBB_YuiC-like"/>
    <property type="match status" value="1"/>
</dbReference>
<dbReference type="Gene3D" id="2.40.40.10">
    <property type="entry name" value="RlpA-like domain"/>
    <property type="match status" value="1"/>
</dbReference>
<gene>
    <name evidence="3" type="ORF">Tbon_12845</name>
</gene>
<dbReference type="SMART" id="SM01208">
    <property type="entry name" value="G5"/>
    <property type="match status" value="1"/>
</dbReference>
<proteinExistence type="predicted"/>
<dbReference type="InterPro" id="IPR007137">
    <property type="entry name" value="DUF348"/>
</dbReference>
<sequence>MTQALPRPLGRSRLRSERRAYVRRARARIFRGRNHAAAVVALTLVVIAGFRAFPGRDVLVVSDAGAQVYHTVFPGEVWSLPGLDRPEAGRPRTFASTGLAGIGLPRTRDVTMVVDGREFLLRTSAATIGGALASAGVELGPRDRVRLNGAVATPGTPLSGVRLTSASAQGINAVGRPRIEVERARRYVVFIDAMRVDVQSSAATVGELVADLGLIVREADLVEPPMDTPLTAGMAVRLAPARTITVVLDGQAQALYTRAATVAEVLVLLDLQGAEVVELSHARDAYLPAGSTLVVGTLRTIREEVVEPLPPATLVEEDPSLPRGHVRLITGRPGEVRTVVEAVYRNGVLESRTVVSQAVTRAPVANRQVVGTRDADAPGLFLASPEYTGPYRKKLTVWATWYNASHGPWAPGDPAYGRTATGVIVDRGICAVDPQVIPLGTRFVVPGYGLCVAADVGGGIKGAKIDLGFPEDAGPNPWRTGTVDIYILD</sequence>
<reference evidence="3 4" key="1">
    <citation type="submission" date="2019-10" db="EMBL/GenBank/DDBJ databases">
        <title>Thermopilla bonchosmolovskayae gen. nov., sp. nov., a moderately thermophilic Chloroflexi bacterium from a Chukotka hot spring (Arctic, Russia), representing a novel classis Thermopillaia, which include previously uncultivated lineage OLB14.</title>
        <authorList>
            <person name="Kochetkova T.V."/>
            <person name="Zayulina K.S."/>
            <person name="Zhigarkov V.S."/>
            <person name="Minaev N.V."/>
            <person name="Novikov A."/>
            <person name="Toshchakov S.V."/>
            <person name="Elcheninov A.G."/>
            <person name="Kublanov I.V."/>
        </authorList>
    </citation>
    <scope>NUCLEOTIDE SEQUENCE [LARGE SCALE GENOMIC DNA]</scope>
    <source>
        <strain evidence="3 4">3753O</strain>
    </source>
</reference>
<dbReference type="InterPro" id="IPR011098">
    <property type="entry name" value="G5_dom"/>
</dbReference>
<dbReference type="InterPro" id="IPR051933">
    <property type="entry name" value="Resuscitation_pf_RpfB"/>
</dbReference>
<feature type="domain" description="G5" evidence="2">
    <location>
        <begin position="295"/>
        <end position="374"/>
    </location>
</feature>
<evidence type="ECO:0000313" key="3">
    <source>
        <dbReference type="EMBL" id="QFG04125.1"/>
    </source>
</evidence>
<dbReference type="PANTHER" id="PTHR39160:SF4">
    <property type="entry name" value="RESUSCITATION-PROMOTING FACTOR RPFB"/>
    <property type="match status" value="1"/>
</dbReference>
<keyword evidence="4" id="KW-1185">Reference proteome</keyword>
<dbReference type="Pfam" id="PF07501">
    <property type="entry name" value="G5"/>
    <property type="match status" value="1"/>
</dbReference>
<dbReference type="InterPro" id="IPR010611">
    <property type="entry name" value="3D_dom"/>
</dbReference>
<dbReference type="Gene3D" id="2.20.230.10">
    <property type="entry name" value="Resuscitation-promoting factor rpfb"/>
    <property type="match status" value="1"/>
</dbReference>
<organism evidence="3 4">
    <name type="scientific">Tepidiforma bonchosmolovskayae</name>
    <dbReference type="NCBI Taxonomy" id="2601677"/>
    <lineage>
        <taxon>Bacteria</taxon>
        <taxon>Bacillati</taxon>
        <taxon>Chloroflexota</taxon>
        <taxon>Tepidiformia</taxon>
        <taxon>Tepidiformales</taxon>
        <taxon>Tepidiformaceae</taxon>
        <taxon>Tepidiforma</taxon>
    </lineage>
</organism>
<evidence type="ECO:0000313" key="4">
    <source>
        <dbReference type="Proteomes" id="UP000326331"/>
    </source>
</evidence>
<dbReference type="InterPro" id="IPR036908">
    <property type="entry name" value="RlpA-like_sf"/>
</dbReference>
<evidence type="ECO:0000259" key="2">
    <source>
        <dbReference type="PROSITE" id="PS51109"/>
    </source>
</evidence>
<dbReference type="Proteomes" id="UP000326331">
    <property type="component" value="Chromosome"/>
</dbReference>
<dbReference type="PROSITE" id="PS51109">
    <property type="entry name" value="G5"/>
    <property type="match status" value="1"/>
</dbReference>